<keyword evidence="1" id="KW-0175">Coiled coil</keyword>
<proteinExistence type="predicted"/>
<keyword evidence="4" id="KW-1185">Reference proteome</keyword>
<evidence type="ECO:0000313" key="3">
    <source>
        <dbReference type="EMBL" id="CAH1438293.1"/>
    </source>
</evidence>
<dbReference type="Proteomes" id="UP001157418">
    <property type="component" value="Unassembled WGS sequence"/>
</dbReference>
<comment type="caution">
    <text evidence="3">The sequence shown here is derived from an EMBL/GenBank/DDBJ whole genome shotgun (WGS) entry which is preliminary data.</text>
</comment>
<accession>A0AAU9NK98</accession>
<dbReference type="AlphaFoldDB" id="A0AAU9NK98"/>
<evidence type="ECO:0000313" key="4">
    <source>
        <dbReference type="Proteomes" id="UP001157418"/>
    </source>
</evidence>
<gene>
    <name evidence="3" type="ORF">LVIROSA_LOCUS24560</name>
</gene>
<reference evidence="3 4" key="1">
    <citation type="submission" date="2022-01" db="EMBL/GenBank/DDBJ databases">
        <authorList>
            <person name="Xiong W."/>
            <person name="Schranz E."/>
        </authorList>
    </citation>
    <scope>NUCLEOTIDE SEQUENCE [LARGE SCALE GENOMIC DNA]</scope>
</reference>
<feature type="compositionally biased region" description="Basic and acidic residues" evidence="2">
    <location>
        <begin position="47"/>
        <end position="72"/>
    </location>
</feature>
<evidence type="ECO:0000256" key="1">
    <source>
        <dbReference type="SAM" id="Coils"/>
    </source>
</evidence>
<feature type="region of interest" description="Disordered" evidence="2">
    <location>
        <begin position="1"/>
        <end position="92"/>
    </location>
</feature>
<feature type="coiled-coil region" evidence="1">
    <location>
        <begin position="245"/>
        <end position="279"/>
    </location>
</feature>
<name>A0AAU9NK98_9ASTR</name>
<organism evidence="3 4">
    <name type="scientific">Lactuca virosa</name>
    <dbReference type="NCBI Taxonomy" id="75947"/>
    <lineage>
        <taxon>Eukaryota</taxon>
        <taxon>Viridiplantae</taxon>
        <taxon>Streptophyta</taxon>
        <taxon>Embryophyta</taxon>
        <taxon>Tracheophyta</taxon>
        <taxon>Spermatophyta</taxon>
        <taxon>Magnoliopsida</taxon>
        <taxon>eudicotyledons</taxon>
        <taxon>Gunneridae</taxon>
        <taxon>Pentapetalae</taxon>
        <taxon>asterids</taxon>
        <taxon>campanulids</taxon>
        <taxon>Asterales</taxon>
        <taxon>Asteraceae</taxon>
        <taxon>Cichorioideae</taxon>
        <taxon>Cichorieae</taxon>
        <taxon>Lactucinae</taxon>
        <taxon>Lactuca</taxon>
    </lineage>
</organism>
<feature type="compositionally biased region" description="Basic and acidic residues" evidence="2">
    <location>
        <begin position="82"/>
        <end position="92"/>
    </location>
</feature>
<sequence>MSPPKRKRSGRELKSRSLNDLSGPMISDVVSSERASEDPASAIFHKCPIEPDSEMKRVEDDAEVPHSGKPESETVTGGLPEKIPEDPPLEKEDPKGLSFTVMFQQKLFGSRLGRFMVSTTNYSVVIPIPIPPDTTTGNKEPVETESVDMEVSIPNPPPSTGSIVITGKEATIPTLVTLAASFPRFQHPFAVTSIPKSPFQTGVAFDEEALDKARSCLMDGMHLLNEVSRRARARTEQLSQRQIVFEEALEGLKRLQTLHEQTEEEAKGLREEVAGLSGRNQNLVRDLNQAIYQQGELKKLNQDLQLKLDDVVSRRVSAVKKLEGISQQYHSLKS</sequence>
<protein>
    <submittedName>
        <fullName evidence="3">Uncharacterized protein</fullName>
    </submittedName>
</protein>
<dbReference type="EMBL" id="CAKMRJ010004445">
    <property type="protein sequence ID" value="CAH1438293.1"/>
    <property type="molecule type" value="Genomic_DNA"/>
</dbReference>
<evidence type="ECO:0000256" key="2">
    <source>
        <dbReference type="SAM" id="MobiDB-lite"/>
    </source>
</evidence>